<reference evidence="1" key="1">
    <citation type="submission" date="2022-03" db="EMBL/GenBank/DDBJ databases">
        <title>Genome Identification and Characterization of new species Bdellovibrio reynosense LBG001 sp. nov. from a Mexico soil sample.</title>
        <authorList>
            <person name="Camilli A."/>
            <person name="Ajao Y."/>
            <person name="Guo X."/>
        </authorList>
    </citation>
    <scope>NUCLEOTIDE SEQUENCE</scope>
    <source>
        <strain evidence="1">LBG001</strain>
    </source>
</reference>
<dbReference type="PANTHER" id="PTHR36842">
    <property type="entry name" value="PROTEIN TOLB HOMOLOG"/>
    <property type="match status" value="1"/>
</dbReference>
<keyword evidence="2" id="KW-1185">Reference proteome</keyword>
<name>A0ABY4CBD5_9BACT</name>
<dbReference type="SUPFAM" id="SSF69304">
    <property type="entry name" value="Tricorn protease N-terminal domain"/>
    <property type="match status" value="1"/>
</dbReference>
<dbReference type="Proteomes" id="UP000830116">
    <property type="component" value="Chromosome"/>
</dbReference>
<accession>A0ABY4CBD5</accession>
<organism evidence="1 2">
    <name type="scientific">Bdellovibrio reynosensis</name>
    <dbReference type="NCBI Taxonomy" id="2835041"/>
    <lineage>
        <taxon>Bacteria</taxon>
        <taxon>Pseudomonadati</taxon>
        <taxon>Bdellovibrionota</taxon>
        <taxon>Bdellovibrionia</taxon>
        <taxon>Bdellovibrionales</taxon>
        <taxon>Pseudobdellovibrionaceae</taxon>
        <taxon>Bdellovibrio</taxon>
    </lineage>
</organism>
<evidence type="ECO:0000313" key="2">
    <source>
        <dbReference type="Proteomes" id="UP000830116"/>
    </source>
</evidence>
<dbReference type="Gene3D" id="2.120.10.30">
    <property type="entry name" value="TolB, C-terminal domain"/>
    <property type="match status" value="1"/>
</dbReference>
<proteinExistence type="predicted"/>
<evidence type="ECO:0000313" key="1">
    <source>
        <dbReference type="EMBL" id="UOF00823.1"/>
    </source>
</evidence>
<protein>
    <submittedName>
        <fullName evidence="1">Uncharacterized protein</fullName>
    </submittedName>
</protein>
<dbReference type="InterPro" id="IPR011042">
    <property type="entry name" value="6-blade_b-propeller_TolB-like"/>
</dbReference>
<dbReference type="PANTHER" id="PTHR36842:SF1">
    <property type="entry name" value="PROTEIN TOLB"/>
    <property type="match status" value="1"/>
</dbReference>
<dbReference type="EMBL" id="CP093442">
    <property type="protein sequence ID" value="UOF00823.1"/>
    <property type="molecule type" value="Genomic_DNA"/>
</dbReference>
<dbReference type="RefSeq" id="WP_243536997.1">
    <property type="nucleotide sequence ID" value="NZ_CP093442.1"/>
</dbReference>
<sequence length="338" mass="38595">MKILISIGSLLLFLGCSHISVTKNLLTPDYLLAKDSKQLTFIGDHAHPRFSLDNKKILFSRLDKNNHRGWQIYELDLTSNKVRRVTYSDGDAFDGSYISESEIIYASTTDEIKESPLLNKTFDKEFPPSDLYMSDLFGTDILRITHQPGYDGEPMFVSNPTRPAIYFSSRRDVVGIYRIDLKSLPVTVVASEKDKEKRFAAITPDQNSLVWVDKNLKTSEQKLRFYDLKTRTAQDLKANEGDYKDLIFAPRPPARLFYSILRKGEKYYQIEVYNLEKKCTQVVFKGTDSLTAPAISSETPEKLAFLRTFEDKKQIYILQLPDDLGPCLEGAAQATLKE</sequence>
<dbReference type="PROSITE" id="PS51257">
    <property type="entry name" value="PROKAR_LIPOPROTEIN"/>
    <property type="match status" value="1"/>
</dbReference>
<gene>
    <name evidence="1" type="ORF">MNR06_14070</name>
</gene>